<reference evidence="2 3" key="1">
    <citation type="journal article" date="2024" name="Insects">
        <title>An Improved Chromosome-Level Genome Assembly of the Firefly Pyrocoelia pectoralis.</title>
        <authorList>
            <person name="Fu X."/>
            <person name="Meyer-Rochow V.B."/>
            <person name="Ballantyne L."/>
            <person name="Zhu X."/>
        </authorList>
    </citation>
    <scope>NUCLEOTIDE SEQUENCE [LARGE SCALE GENOMIC DNA]</scope>
    <source>
        <strain evidence="2">XCY_ONT2</strain>
    </source>
</reference>
<dbReference type="EMBL" id="JAVRBK010000010">
    <property type="protein sequence ID" value="KAK5638115.1"/>
    <property type="molecule type" value="Genomic_DNA"/>
</dbReference>
<dbReference type="AlphaFoldDB" id="A0AAN7UT87"/>
<accession>A0AAN7UT87</accession>
<dbReference type="Gene3D" id="1.25.40.10">
    <property type="entry name" value="Tetratricopeptide repeat domain"/>
    <property type="match status" value="1"/>
</dbReference>
<evidence type="ECO:0008006" key="4">
    <source>
        <dbReference type="Google" id="ProtNLM"/>
    </source>
</evidence>
<dbReference type="Proteomes" id="UP001329430">
    <property type="component" value="Chromosome 10"/>
</dbReference>
<dbReference type="InterPro" id="IPR011990">
    <property type="entry name" value="TPR-like_helical_dom_sf"/>
</dbReference>
<name>A0AAN7UT87_9COLE</name>
<comment type="caution">
    <text evidence="2">The sequence shown here is derived from an EMBL/GenBank/DDBJ whole genome shotgun (WGS) entry which is preliminary data.</text>
</comment>
<dbReference type="GO" id="GO:0005737">
    <property type="term" value="C:cytoplasm"/>
    <property type="evidence" value="ECO:0007669"/>
    <property type="project" value="TreeGrafter"/>
</dbReference>
<dbReference type="Pfam" id="PF00515">
    <property type="entry name" value="TPR_1"/>
    <property type="match status" value="1"/>
</dbReference>
<keyword evidence="3" id="KW-1185">Reference proteome</keyword>
<dbReference type="GO" id="GO:0005813">
    <property type="term" value="C:centrosome"/>
    <property type="evidence" value="ECO:0007669"/>
    <property type="project" value="TreeGrafter"/>
</dbReference>
<sequence length="237" mass="27716">MCAFRNLDDKNEEFNNFMHRVNEVSNIVHKLGSNDPALREIGSKEADQYLNNEKSVLYENICEETVKLKITHDRTVINNKALRCETLDDNTMSQEAFMNEISRDADKRYQDRLIRQEKADTLKVRATKAFRRGEYEKAVMLYTKAIEQIKDSCMLYNNRALAYINLKFYDKAIDDIERALQLNETSLKAGLLLVKVYLLKNDPKKFRDAVEQVKENNPKQISFIDGNFILINDFELI</sequence>
<dbReference type="PROSITE" id="PS50005">
    <property type="entry name" value="TPR"/>
    <property type="match status" value="1"/>
</dbReference>
<feature type="repeat" description="TPR" evidence="1">
    <location>
        <begin position="153"/>
        <end position="186"/>
    </location>
</feature>
<dbReference type="PANTHER" id="PTHR46540:SF1">
    <property type="entry name" value="TETRATRICOPEPTIDE REPEAT PROTEIN 12"/>
    <property type="match status" value="1"/>
</dbReference>
<gene>
    <name evidence="2" type="ORF">RI129_012410</name>
</gene>
<evidence type="ECO:0000313" key="3">
    <source>
        <dbReference type="Proteomes" id="UP001329430"/>
    </source>
</evidence>
<evidence type="ECO:0000313" key="2">
    <source>
        <dbReference type="EMBL" id="KAK5638115.1"/>
    </source>
</evidence>
<proteinExistence type="predicted"/>
<dbReference type="GO" id="GO:0070286">
    <property type="term" value="P:axonemal dynein complex assembly"/>
    <property type="evidence" value="ECO:0007669"/>
    <property type="project" value="TreeGrafter"/>
</dbReference>
<dbReference type="InterPro" id="IPR043195">
    <property type="entry name" value="TTC12"/>
</dbReference>
<dbReference type="PANTHER" id="PTHR46540">
    <property type="entry name" value="TETRATRICOPEPTIDE REPEAT PROTEIN 12"/>
    <property type="match status" value="1"/>
</dbReference>
<dbReference type="SMART" id="SM00028">
    <property type="entry name" value="TPR"/>
    <property type="match status" value="2"/>
</dbReference>
<evidence type="ECO:0000256" key="1">
    <source>
        <dbReference type="PROSITE-ProRule" id="PRU00339"/>
    </source>
</evidence>
<dbReference type="SUPFAM" id="SSF48452">
    <property type="entry name" value="TPR-like"/>
    <property type="match status" value="1"/>
</dbReference>
<dbReference type="InterPro" id="IPR019734">
    <property type="entry name" value="TPR_rpt"/>
</dbReference>
<keyword evidence="1" id="KW-0802">TPR repeat</keyword>
<organism evidence="2 3">
    <name type="scientific">Pyrocoelia pectoralis</name>
    <dbReference type="NCBI Taxonomy" id="417401"/>
    <lineage>
        <taxon>Eukaryota</taxon>
        <taxon>Metazoa</taxon>
        <taxon>Ecdysozoa</taxon>
        <taxon>Arthropoda</taxon>
        <taxon>Hexapoda</taxon>
        <taxon>Insecta</taxon>
        <taxon>Pterygota</taxon>
        <taxon>Neoptera</taxon>
        <taxon>Endopterygota</taxon>
        <taxon>Coleoptera</taxon>
        <taxon>Polyphaga</taxon>
        <taxon>Elateriformia</taxon>
        <taxon>Elateroidea</taxon>
        <taxon>Lampyridae</taxon>
        <taxon>Lampyrinae</taxon>
        <taxon>Pyrocoelia</taxon>
    </lineage>
</organism>
<protein>
    <recommendedName>
        <fullName evidence="4">Tetratricopeptide repeat protein</fullName>
    </recommendedName>
</protein>
<dbReference type="GO" id="GO:0007288">
    <property type="term" value="P:sperm axoneme assembly"/>
    <property type="evidence" value="ECO:0007669"/>
    <property type="project" value="TreeGrafter"/>
</dbReference>